<dbReference type="Proteomes" id="UP000066014">
    <property type="component" value="Chromosome"/>
</dbReference>
<dbReference type="CDD" id="cd03416">
    <property type="entry name" value="CbiX_SirB_N"/>
    <property type="match status" value="1"/>
</dbReference>
<keyword evidence="1" id="KW-0479">Metal-binding</keyword>
<name>A0A060NJL1_9BURK</name>
<dbReference type="KEGG" id="cbab:SMCB_0298"/>
<reference evidence="3 4" key="1">
    <citation type="journal article" date="2014" name="Nat. Commun.">
        <title>Physiological and genomic features of highly alkaliphilic hydrogen-utilizing Betaproteobacteria from a continental serpentinizing site.</title>
        <authorList>
            <person name="Suzuki S."/>
            <person name="Kuenen J.G."/>
            <person name="Schipper K."/>
            <person name="van der Velde S."/>
            <person name="Ishii S."/>
            <person name="Wu A."/>
            <person name="Sorokin D.Y."/>
            <person name="Tenney A."/>
            <person name="Meng X.Y."/>
            <person name="Morrill P.L."/>
            <person name="Kamagata Y."/>
            <person name="Muyzer G."/>
            <person name="Nealson K.H."/>
        </authorList>
    </citation>
    <scope>NUCLEOTIDE SEQUENCE [LARGE SCALE GENOMIC DNA]</scope>
    <source>
        <strain evidence="3 4">B1</strain>
    </source>
</reference>
<dbReference type="EMBL" id="AP014569">
    <property type="protein sequence ID" value="BAO82526.1"/>
    <property type="molecule type" value="Genomic_DNA"/>
</dbReference>
<dbReference type="RefSeq" id="WP_045534549.1">
    <property type="nucleotide sequence ID" value="NZ_AP014569.1"/>
</dbReference>
<evidence type="ECO:0000313" key="3">
    <source>
        <dbReference type="EMBL" id="BAO82526.1"/>
    </source>
</evidence>
<keyword evidence="4" id="KW-1185">Reference proteome</keyword>
<dbReference type="OrthoDB" id="9797895at2"/>
<dbReference type="InterPro" id="IPR050963">
    <property type="entry name" value="Sirohydro_Cobaltochel/CbiX"/>
</dbReference>
<dbReference type="HOGENOM" id="CLU_065901_2_2_4"/>
<protein>
    <submittedName>
        <fullName evidence="3">Uncharacterized conserved protein</fullName>
    </submittedName>
</protein>
<dbReference type="Gene3D" id="3.40.50.1400">
    <property type="match status" value="1"/>
</dbReference>
<organism evidence="3 4">
    <name type="scientific">Serpentinimonas maccroryi</name>
    <dbReference type="NCBI Taxonomy" id="1458426"/>
    <lineage>
        <taxon>Bacteria</taxon>
        <taxon>Pseudomonadati</taxon>
        <taxon>Pseudomonadota</taxon>
        <taxon>Betaproteobacteria</taxon>
        <taxon>Burkholderiales</taxon>
        <taxon>Comamonadaceae</taxon>
        <taxon>Serpentinimonas</taxon>
    </lineage>
</organism>
<proteinExistence type="predicted"/>
<evidence type="ECO:0000256" key="1">
    <source>
        <dbReference type="ARBA" id="ARBA00022723"/>
    </source>
</evidence>
<dbReference type="PANTHER" id="PTHR33542">
    <property type="entry name" value="SIROHYDROCHLORIN FERROCHELATASE, CHLOROPLASTIC"/>
    <property type="match status" value="1"/>
</dbReference>
<dbReference type="InterPro" id="IPR002762">
    <property type="entry name" value="CbiX-like"/>
</dbReference>
<evidence type="ECO:0000256" key="2">
    <source>
        <dbReference type="ARBA" id="ARBA00023239"/>
    </source>
</evidence>
<dbReference type="GO" id="GO:0046872">
    <property type="term" value="F:metal ion binding"/>
    <property type="evidence" value="ECO:0007669"/>
    <property type="project" value="UniProtKB-KW"/>
</dbReference>
<dbReference type="PANTHER" id="PTHR33542:SF3">
    <property type="entry name" value="SIROHYDROCHLORIN FERROCHELATASE, CHLOROPLASTIC"/>
    <property type="match status" value="1"/>
</dbReference>
<gene>
    <name evidence="3" type="ORF">SMCB_0298</name>
</gene>
<dbReference type="AlphaFoldDB" id="A0A060NJL1"/>
<dbReference type="STRING" id="1458426.SMCB_0298"/>
<dbReference type="GO" id="GO:0016829">
    <property type="term" value="F:lyase activity"/>
    <property type="evidence" value="ECO:0007669"/>
    <property type="project" value="UniProtKB-KW"/>
</dbReference>
<accession>A0A060NJL1</accession>
<sequence length="122" mass="13202">MLAVIVLAHGSRDPQWFGPIEAVAQAVAARLPEARVCCAYLELCAPTLPEAAARLVAEGATRLRVLPLFFGLGKHARQDLPLLAEALQQAHPQVRFEWLPTPTEQPRLLALLAELAVAESPP</sequence>
<dbReference type="Pfam" id="PF01903">
    <property type="entry name" value="CbiX"/>
    <property type="match status" value="1"/>
</dbReference>
<keyword evidence="2" id="KW-0456">Lyase</keyword>
<dbReference type="SUPFAM" id="SSF53800">
    <property type="entry name" value="Chelatase"/>
    <property type="match status" value="1"/>
</dbReference>
<evidence type="ECO:0000313" key="4">
    <source>
        <dbReference type="Proteomes" id="UP000066014"/>
    </source>
</evidence>